<keyword evidence="5" id="KW-1185">Reference proteome</keyword>
<feature type="compositionally biased region" description="Basic and acidic residues" evidence="2">
    <location>
        <begin position="17"/>
        <end position="45"/>
    </location>
</feature>
<dbReference type="SUPFAM" id="SSF47095">
    <property type="entry name" value="HMG-box"/>
    <property type="match status" value="1"/>
</dbReference>
<feature type="domain" description="HMG box" evidence="3">
    <location>
        <begin position="116"/>
        <end position="184"/>
    </location>
</feature>
<dbReference type="GO" id="GO:0005634">
    <property type="term" value="C:nucleus"/>
    <property type="evidence" value="ECO:0007669"/>
    <property type="project" value="UniProtKB-UniRule"/>
</dbReference>
<dbReference type="Proteomes" id="UP000266673">
    <property type="component" value="Unassembled WGS sequence"/>
</dbReference>
<feature type="compositionally biased region" description="Polar residues" evidence="2">
    <location>
        <begin position="61"/>
        <end position="74"/>
    </location>
</feature>
<name>A0A397U8E5_9GLOM</name>
<dbReference type="EMBL" id="QKWP01002061">
    <property type="protein sequence ID" value="RIB05029.1"/>
    <property type="molecule type" value="Genomic_DNA"/>
</dbReference>
<accession>A0A397U8E5</accession>
<proteinExistence type="predicted"/>
<dbReference type="InterPro" id="IPR036910">
    <property type="entry name" value="HMG_box_dom_sf"/>
</dbReference>
<evidence type="ECO:0000313" key="4">
    <source>
        <dbReference type="EMBL" id="RIB05029.1"/>
    </source>
</evidence>
<feature type="DNA-binding region" description="HMG box" evidence="1">
    <location>
        <begin position="116"/>
        <end position="184"/>
    </location>
</feature>
<dbReference type="Gene3D" id="1.10.30.10">
    <property type="entry name" value="High mobility group box domain"/>
    <property type="match status" value="1"/>
</dbReference>
<organism evidence="4 5">
    <name type="scientific">Gigaspora rosea</name>
    <dbReference type="NCBI Taxonomy" id="44941"/>
    <lineage>
        <taxon>Eukaryota</taxon>
        <taxon>Fungi</taxon>
        <taxon>Fungi incertae sedis</taxon>
        <taxon>Mucoromycota</taxon>
        <taxon>Glomeromycotina</taxon>
        <taxon>Glomeromycetes</taxon>
        <taxon>Diversisporales</taxon>
        <taxon>Gigasporaceae</taxon>
        <taxon>Gigaspora</taxon>
    </lineage>
</organism>
<dbReference type="PROSITE" id="PS50118">
    <property type="entry name" value="HMG_BOX_2"/>
    <property type="match status" value="1"/>
</dbReference>
<sequence>MLPRSENDKYFYGGIKKMPESNTSDRSRVARSDDQLSENDHHEQEENPIQSGVLHSDNRSHTFTTNQKNLGANESNSAPIVYNKLPQFKISARPPFPPTIKPKDLVNDLFRSKSQPPKMLNEFFIYRKAFVQELKKQKLRVKMTLVSSQASIYWHQETPQVKEAYRKLARETEREYIQENTKRLQQTSNLAINSANTAISSAISSVAATFALTVPASATTSVHPNRPFSNNNYVQTLPAQNIYGQNHVTNGPLSEPIFDFTLRNDNVTQAGQDLVDTPIVPSQREPTTWETQEQ</sequence>
<gene>
    <name evidence="4" type="ORF">C2G38_632406</name>
</gene>
<keyword evidence="1" id="KW-0539">Nucleus</keyword>
<dbReference type="Pfam" id="PF00505">
    <property type="entry name" value="HMG_box"/>
    <property type="match status" value="1"/>
</dbReference>
<evidence type="ECO:0000256" key="1">
    <source>
        <dbReference type="PROSITE-ProRule" id="PRU00267"/>
    </source>
</evidence>
<dbReference type="OrthoDB" id="2410816at2759"/>
<reference evidence="4 5" key="1">
    <citation type="submission" date="2018-06" db="EMBL/GenBank/DDBJ databases">
        <title>Comparative genomics reveals the genomic features of Rhizophagus irregularis, R. cerebriforme, R. diaphanum and Gigaspora rosea, and their symbiotic lifestyle signature.</title>
        <authorList>
            <person name="Morin E."/>
            <person name="San Clemente H."/>
            <person name="Chen E.C.H."/>
            <person name="De La Providencia I."/>
            <person name="Hainaut M."/>
            <person name="Kuo A."/>
            <person name="Kohler A."/>
            <person name="Murat C."/>
            <person name="Tang N."/>
            <person name="Roy S."/>
            <person name="Loubradou J."/>
            <person name="Henrissat B."/>
            <person name="Grigoriev I.V."/>
            <person name="Corradi N."/>
            <person name="Roux C."/>
            <person name="Martin F.M."/>
        </authorList>
    </citation>
    <scope>NUCLEOTIDE SEQUENCE [LARGE SCALE GENOMIC DNA]</scope>
    <source>
        <strain evidence="4 5">DAOM 194757</strain>
    </source>
</reference>
<dbReference type="AlphaFoldDB" id="A0A397U8E5"/>
<evidence type="ECO:0000259" key="3">
    <source>
        <dbReference type="PROSITE" id="PS50118"/>
    </source>
</evidence>
<comment type="caution">
    <text evidence="4">The sequence shown here is derived from an EMBL/GenBank/DDBJ whole genome shotgun (WGS) entry which is preliminary data.</text>
</comment>
<dbReference type="InterPro" id="IPR009071">
    <property type="entry name" value="HMG_box_dom"/>
</dbReference>
<dbReference type="GO" id="GO:0003677">
    <property type="term" value="F:DNA binding"/>
    <property type="evidence" value="ECO:0007669"/>
    <property type="project" value="UniProtKB-UniRule"/>
</dbReference>
<evidence type="ECO:0000313" key="5">
    <source>
        <dbReference type="Proteomes" id="UP000266673"/>
    </source>
</evidence>
<protein>
    <recommendedName>
        <fullName evidence="3">HMG box domain-containing protein</fullName>
    </recommendedName>
</protein>
<feature type="region of interest" description="Disordered" evidence="2">
    <location>
        <begin position="1"/>
        <end position="74"/>
    </location>
</feature>
<evidence type="ECO:0000256" key="2">
    <source>
        <dbReference type="SAM" id="MobiDB-lite"/>
    </source>
</evidence>
<keyword evidence="1" id="KW-0238">DNA-binding</keyword>